<gene>
    <name evidence="2" type="ORF">HD556DRAFT_1485628</name>
</gene>
<name>A0A9P7ALE9_9AGAM</name>
<evidence type="ECO:0000313" key="2">
    <source>
        <dbReference type="EMBL" id="KAG1791771.1"/>
    </source>
</evidence>
<feature type="non-terminal residue" evidence="2">
    <location>
        <position position="1"/>
    </location>
</feature>
<accession>A0A9P7ALE9</accession>
<proteinExistence type="predicted"/>
<evidence type="ECO:0008006" key="4">
    <source>
        <dbReference type="Google" id="ProtNLM"/>
    </source>
</evidence>
<dbReference type="Proteomes" id="UP000719766">
    <property type="component" value="Unassembled WGS sequence"/>
</dbReference>
<organism evidence="2 3">
    <name type="scientific">Suillus plorans</name>
    <dbReference type="NCBI Taxonomy" id="116603"/>
    <lineage>
        <taxon>Eukaryota</taxon>
        <taxon>Fungi</taxon>
        <taxon>Dikarya</taxon>
        <taxon>Basidiomycota</taxon>
        <taxon>Agaricomycotina</taxon>
        <taxon>Agaricomycetes</taxon>
        <taxon>Agaricomycetidae</taxon>
        <taxon>Boletales</taxon>
        <taxon>Suillineae</taxon>
        <taxon>Suillaceae</taxon>
        <taxon>Suillus</taxon>
    </lineage>
</organism>
<feature type="non-terminal residue" evidence="2">
    <location>
        <position position="80"/>
    </location>
</feature>
<dbReference type="RefSeq" id="XP_041158536.1">
    <property type="nucleotide sequence ID" value="XM_041308711.1"/>
</dbReference>
<keyword evidence="1" id="KW-0732">Signal</keyword>
<protein>
    <recommendedName>
        <fullName evidence="4">Secreted protein</fullName>
    </recommendedName>
</protein>
<evidence type="ECO:0000313" key="3">
    <source>
        <dbReference type="Proteomes" id="UP000719766"/>
    </source>
</evidence>
<dbReference type="EMBL" id="JABBWE010000041">
    <property type="protein sequence ID" value="KAG1791771.1"/>
    <property type="molecule type" value="Genomic_DNA"/>
</dbReference>
<reference evidence="2" key="1">
    <citation type="journal article" date="2020" name="New Phytol.">
        <title>Comparative genomics reveals dynamic genome evolution in host specialist ectomycorrhizal fungi.</title>
        <authorList>
            <person name="Lofgren L.A."/>
            <person name="Nguyen N.H."/>
            <person name="Vilgalys R."/>
            <person name="Ruytinx J."/>
            <person name="Liao H.L."/>
            <person name="Branco S."/>
            <person name="Kuo A."/>
            <person name="LaButti K."/>
            <person name="Lipzen A."/>
            <person name="Andreopoulos W."/>
            <person name="Pangilinan J."/>
            <person name="Riley R."/>
            <person name="Hundley H."/>
            <person name="Na H."/>
            <person name="Barry K."/>
            <person name="Grigoriev I.V."/>
            <person name="Stajich J.E."/>
            <person name="Kennedy P.G."/>
        </authorList>
    </citation>
    <scope>NUCLEOTIDE SEQUENCE</scope>
    <source>
        <strain evidence="2">S12</strain>
    </source>
</reference>
<sequence>MPSNCVRGYSWSICAFLFILVIWTADLVLCAYCAPCTSFWQKLARCQLPLHGRLHRSTFACGTQVMVSRPRHNSTGKPQV</sequence>
<dbReference type="GeneID" id="64602475"/>
<feature type="signal peptide" evidence="1">
    <location>
        <begin position="1"/>
        <end position="30"/>
    </location>
</feature>
<dbReference type="AlphaFoldDB" id="A0A9P7ALE9"/>
<keyword evidence="3" id="KW-1185">Reference proteome</keyword>
<comment type="caution">
    <text evidence="2">The sequence shown here is derived from an EMBL/GenBank/DDBJ whole genome shotgun (WGS) entry which is preliminary data.</text>
</comment>
<evidence type="ECO:0000256" key="1">
    <source>
        <dbReference type="SAM" id="SignalP"/>
    </source>
</evidence>
<feature type="chain" id="PRO_5040384116" description="Secreted protein" evidence="1">
    <location>
        <begin position="31"/>
        <end position="80"/>
    </location>
</feature>